<dbReference type="InterPro" id="IPR021896">
    <property type="entry name" value="THAP9-like_HTH"/>
</dbReference>
<organism evidence="4 5">
    <name type="scientific">Oedothorax gibbosus</name>
    <dbReference type="NCBI Taxonomy" id="931172"/>
    <lineage>
        <taxon>Eukaryota</taxon>
        <taxon>Metazoa</taxon>
        <taxon>Ecdysozoa</taxon>
        <taxon>Arthropoda</taxon>
        <taxon>Chelicerata</taxon>
        <taxon>Arachnida</taxon>
        <taxon>Araneae</taxon>
        <taxon>Araneomorphae</taxon>
        <taxon>Entelegynae</taxon>
        <taxon>Araneoidea</taxon>
        <taxon>Linyphiidae</taxon>
        <taxon>Erigoninae</taxon>
        <taxon>Oedothorax</taxon>
    </lineage>
</organism>
<name>A0AAV6UT44_9ARAC</name>
<dbReference type="Pfam" id="PF21787">
    <property type="entry name" value="TNP-like_RNaseH_N"/>
    <property type="match status" value="1"/>
</dbReference>
<dbReference type="Pfam" id="PF12017">
    <property type="entry name" value="Tnp_P_element"/>
    <property type="match status" value="1"/>
</dbReference>
<dbReference type="PANTHER" id="PTHR47577">
    <property type="entry name" value="THAP DOMAIN-CONTAINING PROTEIN 6"/>
    <property type="match status" value="1"/>
</dbReference>
<evidence type="ECO:0000259" key="2">
    <source>
        <dbReference type="Pfam" id="PF21787"/>
    </source>
</evidence>
<dbReference type="Proteomes" id="UP000827092">
    <property type="component" value="Unassembled WGS sequence"/>
</dbReference>
<accession>A0AAV6UT44</accession>
<protein>
    <recommendedName>
        <fullName evidence="6">THAP domain-containing protein 9</fullName>
    </recommendedName>
</protein>
<proteinExistence type="predicted"/>
<gene>
    <name evidence="4" type="ORF">JTE90_019951</name>
</gene>
<evidence type="ECO:0000313" key="5">
    <source>
        <dbReference type="Proteomes" id="UP000827092"/>
    </source>
</evidence>
<dbReference type="InterPro" id="IPR048365">
    <property type="entry name" value="TNP-like_RNaseH_N"/>
</dbReference>
<feature type="domain" description="Transposable element P transposase-like RNase H" evidence="2">
    <location>
        <begin position="89"/>
        <end position="225"/>
    </location>
</feature>
<evidence type="ECO:0008006" key="6">
    <source>
        <dbReference type="Google" id="ProtNLM"/>
    </source>
</evidence>
<feature type="domain" description="Transposable element P transposase-like RNase H C-terminal" evidence="3">
    <location>
        <begin position="302"/>
        <end position="335"/>
    </location>
</feature>
<dbReference type="AlphaFoldDB" id="A0AAV6UT44"/>
<feature type="domain" description="THAP9-like helix-turn-helix" evidence="1">
    <location>
        <begin position="4"/>
        <end position="82"/>
    </location>
</feature>
<keyword evidence="5" id="KW-1185">Reference proteome</keyword>
<evidence type="ECO:0000313" key="4">
    <source>
        <dbReference type="EMBL" id="KAG8187521.1"/>
    </source>
</evidence>
<reference evidence="4 5" key="1">
    <citation type="journal article" date="2022" name="Nat. Ecol. Evol.">
        <title>A masculinizing supergene underlies an exaggerated male reproductive morph in a spider.</title>
        <authorList>
            <person name="Hendrickx F."/>
            <person name="De Corte Z."/>
            <person name="Sonet G."/>
            <person name="Van Belleghem S.M."/>
            <person name="Kostlbacher S."/>
            <person name="Vangestel C."/>
        </authorList>
    </citation>
    <scope>NUCLEOTIDE SEQUENCE [LARGE SCALE GENOMIC DNA]</scope>
    <source>
        <strain evidence="4">W744_W776</strain>
    </source>
</reference>
<dbReference type="PANTHER" id="PTHR47577:SF2">
    <property type="entry name" value="THAP DOMAIN CONTAINING 9"/>
    <property type="match status" value="1"/>
</dbReference>
<dbReference type="EMBL" id="JAFNEN010000269">
    <property type="protein sequence ID" value="KAG8187521.1"/>
    <property type="molecule type" value="Genomic_DNA"/>
</dbReference>
<dbReference type="InterPro" id="IPR048367">
    <property type="entry name" value="TNP-like_RNaseH_C"/>
</dbReference>
<comment type="caution">
    <text evidence="4">The sequence shown here is derived from an EMBL/GenBank/DDBJ whole genome shotgun (WGS) entry which is preliminary data.</text>
</comment>
<evidence type="ECO:0000259" key="1">
    <source>
        <dbReference type="Pfam" id="PF12017"/>
    </source>
</evidence>
<dbReference type="Pfam" id="PF21789">
    <property type="entry name" value="TNP-like_RNaseH_C"/>
    <property type="match status" value="1"/>
</dbReference>
<evidence type="ECO:0000259" key="3">
    <source>
        <dbReference type="Pfam" id="PF21789"/>
    </source>
</evidence>
<sequence length="493" mass="55921">MLNELKKKRMISDGASSILKVALTGSAQEFLHRLDLPSTREKYPPELRAFALTLHFYSAKAYKYVRKTFACNLPHPSIIRKWYRSIDDTPGFTKEAFSALKIKAEETQKKDTKIKCVLIMDEIAIKKHIEWDHTQNQFSGNIVLGTDLDDDELPPAKEVLVFMANAVNGNWKVPIGYFLINGLSVDEKANLVTEALHYIHETGVEVVSITFDGTSCNIAAANALGANLSFEDMVHYFPHPVTNEPVEAENYIIPLKTTEEAGSVLTCKRKTWFLGFLVTHRSIKSIFQSLCENGNLKFLLTYKFSQDHLELFFCVIRSHGGHNNNPTANLFKHAFVRLLTHNEIMTSDSANCIVLDSTSTINVGLTTNSYLNTINERSIDQEDYNQWNVEETAVKDHNYCTTNAFRHQSQYPQDVIGYVAGFVVKKLKKSVKYADCLEALTENSISVSKLLLRKNLGDLYLQMMLQSYAKSPKKFLKLFLPLVNLQHQIIYNA</sequence>